<evidence type="ECO:0000256" key="2">
    <source>
        <dbReference type="ARBA" id="ARBA00022803"/>
    </source>
</evidence>
<dbReference type="InterPro" id="IPR050498">
    <property type="entry name" value="Ycf3"/>
</dbReference>
<organism evidence="4 5">
    <name type="scientific">Tranquillimonas rosea</name>
    <dbReference type="NCBI Taxonomy" id="641238"/>
    <lineage>
        <taxon>Bacteria</taxon>
        <taxon>Pseudomonadati</taxon>
        <taxon>Pseudomonadota</taxon>
        <taxon>Alphaproteobacteria</taxon>
        <taxon>Rhodobacterales</taxon>
        <taxon>Roseobacteraceae</taxon>
        <taxon>Tranquillimonas</taxon>
    </lineage>
</organism>
<keyword evidence="2" id="KW-0802">TPR repeat</keyword>
<keyword evidence="5" id="KW-1185">Reference proteome</keyword>
<evidence type="ECO:0000313" key="4">
    <source>
        <dbReference type="EMBL" id="SES15468.1"/>
    </source>
</evidence>
<protein>
    <submittedName>
        <fullName evidence="4">TPR repeat-containing protein</fullName>
    </submittedName>
</protein>
<dbReference type="InterPro" id="IPR019734">
    <property type="entry name" value="TPR_rpt"/>
</dbReference>
<dbReference type="Proteomes" id="UP000198885">
    <property type="component" value="Unassembled WGS sequence"/>
</dbReference>
<evidence type="ECO:0000313" key="5">
    <source>
        <dbReference type="Proteomes" id="UP000198885"/>
    </source>
</evidence>
<dbReference type="AlphaFoldDB" id="A0A1H9V1I7"/>
<dbReference type="STRING" id="641238.SAMN04490244_106167"/>
<keyword evidence="3" id="KW-0732">Signal</keyword>
<keyword evidence="1" id="KW-0677">Repeat</keyword>
<feature type="signal peptide" evidence="3">
    <location>
        <begin position="1"/>
        <end position="33"/>
    </location>
</feature>
<dbReference type="InterPro" id="IPR011990">
    <property type="entry name" value="TPR-like_helical_dom_sf"/>
</dbReference>
<feature type="chain" id="PRO_5011503413" evidence="3">
    <location>
        <begin position="34"/>
        <end position="190"/>
    </location>
</feature>
<gene>
    <name evidence="4" type="ORF">SAMN04490244_106167</name>
</gene>
<sequence>MLGSVMRPFRRYLKYAVAAFLLGAGGTPLPAQNADLDPLFQQLRSADDGEAEPIVQKIYEEWSNSGSASMDLLLERGREALQAGDTEIAIEHFSALIDHAPDFAEGYNARATAFFQQKRYGLSLNDLEMALARNPRHFGALSGLAIIMEELGHEDLALRAWREVVALHPQQDQADEAIARLEQLVEGSRL</sequence>
<accession>A0A1H9V1I7</accession>
<dbReference type="Gene3D" id="1.25.40.10">
    <property type="entry name" value="Tetratricopeptide repeat domain"/>
    <property type="match status" value="1"/>
</dbReference>
<dbReference type="Pfam" id="PF13432">
    <property type="entry name" value="TPR_16"/>
    <property type="match status" value="1"/>
</dbReference>
<proteinExistence type="predicted"/>
<evidence type="ECO:0000256" key="3">
    <source>
        <dbReference type="SAM" id="SignalP"/>
    </source>
</evidence>
<name>A0A1H9V1I7_9RHOB</name>
<evidence type="ECO:0000256" key="1">
    <source>
        <dbReference type="ARBA" id="ARBA00022737"/>
    </source>
</evidence>
<dbReference type="PANTHER" id="PTHR44858:SF1">
    <property type="entry name" value="UDP-N-ACETYLGLUCOSAMINE--PEPTIDE N-ACETYLGLUCOSAMINYLTRANSFERASE SPINDLY-RELATED"/>
    <property type="match status" value="1"/>
</dbReference>
<reference evidence="4 5" key="1">
    <citation type="submission" date="2016-10" db="EMBL/GenBank/DDBJ databases">
        <authorList>
            <person name="de Groot N.N."/>
        </authorList>
    </citation>
    <scope>NUCLEOTIDE SEQUENCE [LARGE SCALE GENOMIC DNA]</scope>
    <source>
        <strain evidence="4 5">DSM 23042</strain>
    </source>
</reference>
<dbReference type="EMBL" id="FOGU01000006">
    <property type="protein sequence ID" value="SES15468.1"/>
    <property type="molecule type" value="Genomic_DNA"/>
</dbReference>
<dbReference type="PANTHER" id="PTHR44858">
    <property type="entry name" value="TETRATRICOPEPTIDE REPEAT PROTEIN 6"/>
    <property type="match status" value="1"/>
</dbReference>
<dbReference type="SUPFAM" id="SSF48452">
    <property type="entry name" value="TPR-like"/>
    <property type="match status" value="1"/>
</dbReference>
<dbReference type="SMART" id="SM00028">
    <property type="entry name" value="TPR"/>
    <property type="match status" value="3"/>
</dbReference>